<proteinExistence type="predicted"/>
<comment type="caution">
    <text evidence="2">The sequence shown here is derived from an EMBL/GenBank/DDBJ whole genome shotgun (WGS) entry which is preliminary data.</text>
</comment>
<evidence type="ECO:0000256" key="1">
    <source>
        <dbReference type="SAM" id="Phobius"/>
    </source>
</evidence>
<evidence type="ECO:0000313" key="3">
    <source>
        <dbReference type="Proteomes" id="UP000265520"/>
    </source>
</evidence>
<keyword evidence="1" id="KW-0472">Membrane</keyword>
<dbReference type="Proteomes" id="UP000265520">
    <property type="component" value="Unassembled WGS sequence"/>
</dbReference>
<organism evidence="2 3">
    <name type="scientific">Trifolium medium</name>
    <dbReference type="NCBI Taxonomy" id="97028"/>
    <lineage>
        <taxon>Eukaryota</taxon>
        <taxon>Viridiplantae</taxon>
        <taxon>Streptophyta</taxon>
        <taxon>Embryophyta</taxon>
        <taxon>Tracheophyta</taxon>
        <taxon>Spermatophyta</taxon>
        <taxon>Magnoliopsida</taxon>
        <taxon>eudicotyledons</taxon>
        <taxon>Gunneridae</taxon>
        <taxon>Pentapetalae</taxon>
        <taxon>rosids</taxon>
        <taxon>fabids</taxon>
        <taxon>Fabales</taxon>
        <taxon>Fabaceae</taxon>
        <taxon>Papilionoideae</taxon>
        <taxon>50 kb inversion clade</taxon>
        <taxon>NPAAA clade</taxon>
        <taxon>Hologalegina</taxon>
        <taxon>IRL clade</taxon>
        <taxon>Trifolieae</taxon>
        <taxon>Trifolium</taxon>
    </lineage>
</organism>
<feature type="non-terminal residue" evidence="2">
    <location>
        <position position="1"/>
    </location>
</feature>
<name>A0A392VT29_9FABA</name>
<evidence type="ECO:0000313" key="2">
    <source>
        <dbReference type="EMBL" id="MCI90622.1"/>
    </source>
</evidence>
<dbReference type="EMBL" id="LXQA011249540">
    <property type="protein sequence ID" value="MCI90622.1"/>
    <property type="molecule type" value="Genomic_DNA"/>
</dbReference>
<keyword evidence="3" id="KW-1185">Reference proteome</keyword>
<keyword evidence="1" id="KW-1133">Transmembrane helix</keyword>
<feature type="transmembrane region" description="Helical" evidence="1">
    <location>
        <begin position="14"/>
        <end position="32"/>
    </location>
</feature>
<sequence>DLNVITVFRGGERGIAAVSWIAGVVCRLLFLVA</sequence>
<keyword evidence="1" id="KW-0812">Transmembrane</keyword>
<accession>A0A392VT29</accession>
<protein>
    <submittedName>
        <fullName evidence="2">Uncharacterized protein</fullName>
    </submittedName>
</protein>
<reference evidence="2 3" key="1">
    <citation type="journal article" date="2018" name="Front. Plant Sci.">
        <title>Red Clover (Trifolium pratense) and Zigzag Clover (T. medium) - A Picture of Genomic Similarities and Differences.</title>
        <authorList>
            <person name="Dluhosova J."/>
            <person name="Istvanek J."/>
            <person name="Nedelnik J."/>
            <person name="Repkova J."/>
        </authorList>
    </citation>
    <scope>NUCLEOTIDE SEQUENCE [LARGE SCALE GENOMIC DNA]</scope>
    <source>
        <strain evidence="3">cv. 10/8</strain>
        <tissue evidence="2">Leaf</tissue>
    </source>
</reference>
<dbReference type="AlphaFoldDB" id="A0A392VT29"/>